<reference evidence="1" key="1">
    <citation type="journal article" date="2018" name="Nat. Genet.">
        <title>Extensive intraspecific gene order and gene structural variations between Mo17 and other maize genomes.</title>
        <authorList>
            <person name="Sun S."/>
            <person name="Zhou Y."/>
            <person name="Chen J."/>
            <person name="Shi J."/>
            <person name="Zhao H."/>
            <person name="Zhao H."/>
            <person name="Song W."/>
            <person name="Zhang M."/>
            <person name="Cui Y."/>
            <person name="Dong X."/>
            <person name="Liu H."/>
            <person name="Ma X."/>
            <person name="Jiao Y."/>
            <person name="Wang B."/>
            <person name="Wei X."/>
            <person name="Stein J.C."/>
            <person name="Glaubitz J.C."/>
            <person name="Lu F."/>
            <person name="Yu G."/>
            <person name="Liang C."/>
            <person name="Fengler K."/>
            <person name="Li B."/>
            <person name="Rafalski A."/>
            <person name="Schnable P.S."/>
            <person name="Ware D.H."/>
            <person name="Buckler E.S."/>
            <person name="Lai J."/>
        </authorList>
    </citation>
    <scope>NUCLEOTIDE SEQUENCE [LARGE SCALE GENOMIC DNA]</scope>
    <source>
        <tissue evidence="1">Seedling</tissue>
    </source>
</reference>
<dbReference type="InterPro" id="IPR037547">
    <property type="entry name" value="SAMBA"/>
</dbReference>
<dbReference type="GO" id="GO:0010997">
    <property type="term" value="F:anaphase-promoting complex binding"/>
    <property type="evidence" value="ECO:0007669"/>
    <property type="project" value="InterPro"/>
</dbReference>
<proteinExistence type="predicted"/>
<dbReference type="AlphaFoldDB" id="A0A8J8Y1U8"/>
<dbReference type="KEGG" id="zma:100277622"/>
<protein>
    <submittedName>
        <fullName evidence="1">Uncharacterized protein</fullName>
    </submittedName>
</protein>
<comment type="caution">
    <text evidence="1">The sequence shown here is derived from an EMBL/GenBank/DDBJ whole genome shotgun (WGS) entry which is preliminary data.</text>
</comment>
<dbReference type="Proteomes" id="UP000251960">
    <property type="component" value="Chromosome 1"/>
</dbReference>
<sequence>MSSPARSTISAAEDVADSIDALYRKDEALAELKSEVMEALQREVRSLDEDNWMFAAPRSRINLVSRPGAYLPKQNGKLSELGQASKKTRNF</sequence>
<gene>
    <name evidence="1" type="ORF">Zm00014a_003940</name>
</gene>
<dbReference type="GO" id="GO:0046621">
    <property type="term" value="P:negative regulation of organ growth"/>
    <property type="evidence" value="ECO:0007669"/>
    <property type="project" value="InterPro"/>
</dbReference>
<name>A0A8J8Y1U8_MAIZE</name>
<dbReference type="OrthoDB" id="1935166at2759"/>
<accession>A0A8J8Y1U8</accession>
<dbReference type="PANTHER" id="PTHR37387:SF1">
    <property type="entry name" value="PROTEIN SAMBA"/>
    <property type="match status" value="1"/>
</dbReference>
<dbReference type="HOGENOM" id="CLU_159573_0_0_1"/>
<dbReference type="PANTHER" id="PTHR37387">
    <property type="entry name" value="PROTEIN SAMBA"/>
    <property type="match status" value="1"/>
</dbReference>
<dbReference type="EMBL" id="NCVQ01000001">
    <property type="protein sequence ID" value="PWZ54615.1"/>
    <property type="molecule type" value="Genomic_DNA"/>
</dbReference>
<evidence type="ECO:0000313" key="1">
    <source>
        <dbReference type="EMBL" id="PWZ54615.1"/>
    </source>
</evidence>
<organism evidence="1">
    <name type="scientific">Zea mays</name>
    <name type="common">Maize</name>
    <dbReference type="NCBI Taxonomy" id="4577"/>
    <lineage>
        <taxon>Eukaryota</taxon>
        <taxon>Viridiplantae</taxon>
        <taxon>Streptophyta</taxon>
        <taxon>Embryophyta</taxon>
        <taxon>Tracheophyta</taxon>
        <taxon>Spermatophyta</taxon>
        <taxon>Magnoliopsida</taxon>
        <taxon>Liliopsida</taxon>
        <taxon>Poales</taxon>
        <taxon>Poaceae</taxon>
        <taxon>PACMAD clade</taxon>
        <taxon>Panicoideae</taxon>
        <taxon>Andropogonodae</taxon>
        <taxon>Andropogoneae</taxon>
        <taxon>Tripsacinae</taxon>
        <taxon>Zea</taxon>
    </lineage>
</organism>
<dbReference type="OMA" id="WMFEGPR"/>